<protein>
    <submittedName>
        <fullName evidence="3">Uncharacterized protein</fullName>
    </submittedName>
</protein>
<dbReference type="Proteomes" id="UP000230843">
    <property type="component" value="Unassembled WGS sequence"/>
</dbReference>
<reference evidence="4" key="1">
    <citation type="submission" date="2017-09" db="EMBL/GenBank/DDBJ databases">
        <title>Depth-based differentiation of microbial function through sediment-hosted aquifers and enrichment of novel symbionts in the deep terrestrial subsurface.</title>
        <authorList>
            <person name="Probst A.J."/>
            <person name="Ladd B."/>
            <person name="Jarett J.K."/>
            <person name="Geller-Mcgrath D.E."/>
            <person name="Sieber C.M.K."/>
            <person name="Emerson J.B."/>
            <person name="Anantharaman K."/>
            <person name="Thomas B.C."/>
            <person name="Malmstrom R."/>
            <person name="Stieglmeier M."/>
            <person name="Klingl A."/>
            <person name="Woyke T."/>
            <person name="Ryan C.M."/>
            <person name="Banfield J.F."/>
        </authorList>
    </citation>
    <scope>NUCLEOTIDE SEQUENCE [LARGE SCALE GENOMIC DNA]</scope>
</reference>
<gene>
    <name evidence="3" type="ORF">CO137_00505</name>
</gene>
<evidence type="ECO:0000313" key="4">
    <source>
        <dbReference type="Proteomes" id="UP000230843"/>
    </source>
</evidence>
<organism evidence="3 4">
    <name type="scientific">Candidatus Magasanikbacteria bacterium CG_4_9_14_3_um_filter_32_9</name>
    <dbReference type="NCBI Taxonomy" id="1974644"/>
    <lineage>
        <taxon>Bacteria</taxon>
        <taxon>Candidatus Magasanikiibacteriota</taxon>
    </lineage>
</organism>
<comment type="caution">
    <text evidence="3">The sequence shown here is derived from an EMBL/GenBank/DDBJ whole genome shotgun (WGS) entry which is preliminary data.</text>
</comment>
<feature type="coiled-coil region" evidence="1">
    <location>
        <begin position="194"/>
        <end position="221"/>
    </location>
</feature>
<feature type="region of interest" description="Disordered" evidence="2">
    <location>
        <begin position="1"/>
        <end position="36"/>
    </location>
</feature>
<dbReference type="AlphaFoldDB" id="A0A2M7Z7R3"/>
<name>A0A2M7Z7R3_9BACT</name>
<feature type="compositionally biased region" description="Basic and acidic residues" evidence="2">
    <location>
        <begin position="9"/>
        <end position="19"/>
    </location>
</feature>
<proteinExistence type="predicted"/>
<evidence type="ECO:0000256" key="2">
    <source>
        <dbReference type="SAM" id="MobiDB-lite"/>
    </source>
</evidence>
<evidence type="ECO:0000313" key="3">
    <source>
        <dbReference type="EMBL" id="PJA90327.1"/>
    </source>
</evidence>
<evidence type="ECO:0000256" key="1">
    <source>
        <dbReference type="SAM" id="Coils"/>
    </source>
</evidence>
<sequence length="475" mass="54388">MNNESRIMSMEEAHEEFGGIKKKQKKETQKALSELPSFEEAKLEDAKRREIKTIEPVLAEIEPKNIPPELTETQKALAEAMSAGKESEKEQKALIEARKNKPVPTVQQPVENQVQKAVAQRNEYSEALKMATAEIIEGQPQTTKEWGDFVKEINKPEEQDVQSGEGELKDSLNTEITNEPSIVVDQDIYEEASLEEKKRLINDLTETIRDLRHTLEDRARNSKIERTTQSGITQIKEHLIKPDITNEGKIIFSKEFQDELKQTLFDAKTSLKNLQGQDQTENREWIEGKIDELKGVVEEMEEMHIEAPLESTEISPDWQSLEGELDNAELITEQVGPSELPETVISETLNPAPTPEKSLRFLVRDSIMDVDLKGWLAARFEDKNDPLQKVLEIEGSIEQKRKMFLQELNKELEEAEAKLKKKWFFGKGKLKAEINRLNEVIYKSDLFRTESATIHTKPRTNIRTRNSEGFAGKVK</sequence>
<accession>A0A2M7Z7R3</accession>
<dbReference type="EMBL" id="PFVJ01000013">
    <property type="protein sequence ID" value="PJA90327.1"/>
    <property type="molecule type" value="Genomic_DNA"/>
</dbReference>
<keyword evidence="1" id="KW-0175">Coiled coil</keyword>